<dbReference type="Gene3D" id="1.20.1290.10">
    <property type="entry name" value="AhpD-like"/>
    <property type="match status" value="1"/>
</dbReference>
<proteinExistence type="predicted"/>
<dbReference type="KEGG" id="pbro:HOP40_28310"/>
<sequence length="108" mass="10917">MALGEAPVLDTLVDINAAALQRTELDAVTLLMVRIAALAAVDASATSYVMHIGPAAEAGLTIEQVQDVLVAVAPIVGAPRVLNASQNILEAFGLAVAALQTVGTNADV</sequence>
<dbReference type="RefSeq" id="WP_172164355.1">
    <property type="nucleotide sequence ID" value="NZ_CP053564.1"/>
</dbReference>
<gene>
    <name evidence="2" type="ORF">HOP40_28310</name>
</gene>
<dbReference type="SUPFAM" id="SSF69118">
    <property type="entry name" value="AhpD-like"/>
    <property type="match status" value="1"/>
</dbReference>
<dbReference type="AlphaFoldDB" id="A0A6M6JPF1"/>
<feature type="domain" description="Carboxymuconolactone decarboxylase-like" evidence="1">
    <location>
        <begin position="8"/>
        <end position="85"/>
    </location>
</feature>
<dbReference type="Pfam" id="PF02627">
    <property type="entry name" value="CMD"/>
    <property type="match status" value="1"/>
</dbReference>
<dbReference type="GO" id="GO:0051920">
    <property type="term" value="F:peroxiredoxin activity"/>
    <property type="evidence" value="ECO:0007669"/>
    <property type="project" value="InterPro"/>
</dbReference>
<dbReference type="EMBL" id="CP053564">
    <property type="protein sequence ID" value="QJY49176.1"/>
    <property type="molecule type" value="Genomic_DNA"/>
</dbReference>
<dbReference type="Proteomes" id="UP000505377">
    <property type="component" value="Chromosome"/>
</dbReference>
<evidence type="ECO:0000259" key="1">
    <source>
        <dbReference type="Pfam" id="PF02627"/>
    </source>
</evidence>
<accession>A0A6M6JPF1</accession>
<evidence type="ECO:0000313" key="3">
    <source>
        <dbReference type="Proteomes" id="UP000505377"/>
    </source>
</evidence>
<reference evidence="2 3" key="1">
    <citation type="submission" date="2020-05" db="EMBL/GenBank/DDBJ databases">
        <authorList>
            <person name="Mo P."/>
        </authorList>
    </citation>
    <scope>NUCLEOTIDE SEQUENCE [LARGE SCALE GENOMIC DNA]</scope>
    <source>
        <strain evidence="2 3">Gen01</strain>
    </source>
</reference>
<protein>
    <submittedName>
        <fullName evidence="2">Carboxymuconolactone decarboxylase</fullName>
    </submittedName>
</protein>
<dbReference type="InterPro" id="IPR029032">
    <property type="entry name" value="AhpD-like"/>
</dbReference>
<organism evidence="2 3">
    <name type="scientific">Pseudonocardia broussonetiae</name>
    <dbReference type="NCBI Taxonomy" id="2736640"/>
    <lineage>
        <taxon>Bacteria</taxon>
        <taxon>Bacillati</taxon>
        <taxon>Actinomycetota</taxon>
        <taxon>Actinomycetes</taxon>
        <taxon>Pseudonocardiales</taxon>
        <taxon>Pseudonocardiaceae</taxon>
        <taxon>Pseudonocardia</taxon>
    </lineage>
</organism>
<keyword evidence="3" id="KW-1185">Reference proteome</keyword>
<dbReference type="InterPro" id="IPR003779">
    <property type="entry name" value="CMD-like"/>
</dbReference>
<evidence type="ECO:0000313" key="2">
    <source>
        <dbReference type="EMBL" id="QJY49176.1"/>
    </source>
</evidence>
<name>A0A6M6JPF1_9PSEU</name>